<proteinExistence type="predicted"/>
<evidence type="ECO:0000313" key="2">
    <source>
        <dbReference type="Proteomes" id="UP000281549"/>
    </source>
</evidence>
<dbReference type="Proteomes" id="UP000281549">
    <property type="component" value="Unassembled WGS sequence"/>
</dbReference>
<dbReference type="AlphaFoldDB" id="A0A4P9YB48"/>
<accession>A0A4P9YB48</accession>
<sequence length="128" mass="14704">MTREFLISLSNDSDDPLVKRLMPPWALTFFRGVDFQLGLRQSCGFAHSFVDVITLVHITRAYKEICNSGIFLVRIKIISVLFIDITLEFFLSINSITDELASRALKNWIVFVMFLNSPIDKTNTIIQM</sequence>
<feature type="non-terminal residue" evidence="1">
    <location>
        <position position="128"/>
    </location>
</feature>
<dbReference type="EMBL" id="ML007729">
    <property type="protein sequence ID" value="RKP15781.1"/>
    <property type="molecule type" value="Genomic_DNA"/>
</dbReference>
<organism evidence="1 2">
    <name type="scientific">Rozella allomycis (strain CSF55)</name>
    <dbReference type="NCBI Taxonomy" id="988480"/>
    <lineage>
        <taxon>Eukaryota</taxon>
        <taxon>Fungi</taxon>
        <taxon>Fungi incertae sedis</taxon>
        <taxon>Cryptomycota</taxon>
        <taxon>Cryptomycota incertae sedis</taxon>
        <taxon>Rozella</taxon>
    </lineage>
</organism>
<name>A0A4P9YB48_ROZAC</name>
<protein>
    <submittedName>
        <fullName evidence="1">Uncharacterized protein</fullName>
    </submittedName>
</protein>
<evidence type="ECO:0000313" key="1">
    <source>
        <dbReference type="EMBL" id="RKP15781.1"/>
    </source>
</evidence>
<gene>
    <name evidence="1" type="ORF">ROZALSC1DRAFT_26056</name>
</gene>
<reference evidence="2" key="1">
    <citation type="journal article" date="2018" name="Nat. Microbiol.">
        <title>Leveraging single-cell genomics to expand the fungal tree of life.</title>
        <authorList>
            <person name="Ahrendt S.R."/>
            <person name="Quandt C.A."/>
            <person name="Ciobanu D."/>
            <person name="Clum A."/>
            <person name="Salamov A."/>
            <person name="Andreopoulos B."/>
            <person name="Cheng J.F."/>
            <person name="Woyke T."/>
            <person name="Pelin A."/>
            <person name="Henrissat B."/>
            <person name="Reynolds N.K."/>
            <person name="Benny G.L."/>
            <person name="Smith M.E."/>
            <person name="James T.Y."/>
            <person name="Grigoriev I.V."/>
        </authorList>
    </citation>
    <scope>NUCLEOTIDE SEQUENCE [LARGE SCALE GENOMIC DNA]</scope>
    <source>
        <strain evidence="2">CSF55</strain>
    </source>
</reference>